<sequence length="169" mass="18059">GCGCGGGGGGTGPKGRRSGAGSTPSSSVSSSYSALSSSSYSYSLSVTSSSSSSCSSCSSSCMGTCPRPCACMPRHSVSNRAIFLRCSSASLVFLASSSCIFWRSSTISPIFRLVMSLWRCRFWFSFSRRFVFLDISSISLRNVRKRSLELLRVSSTCIWSVLTMMIQTS</sequence>
<dbReference type="KEGG" id="bze:COCCADRAFT_87050"/>
<dbReference type="EMBL" id="KI964557">
    <property type="protein sequence ID" value="EUC36889.1"/>
    <property type="molecule type" value="Genomic_DNA"/>
</dbReference>
<feature type="non-terminal residue" evidence="2">
    <location>
        <position position="1"/>
    </location>
</feature>
<dbReference type="HOGENOM" id="CLU_1582319_0_0_1"/>
<dbReference type="Proteomes" id="UP000053841">
    <property type="component" value="Unassembled WGS sequence"/>
</dbReference>
<feature type="compositionally biased region" description="Gly residues" evidence="1">
    <location>
        <begin position="1"/>
        <end position="13"/>
    </location>
</feature>
<name>W6YMZ5_COCC2</name>
<accession>W6YMZ5</accession>
<keyword evidence="3" id="KW-1185">Reference proteome</keyword>
<proteinExistence type="predicted"/>
<dbReference type="GeneID" id="19152286"/>
<evidence type="ECO:0000313" key="3">
    <source>
        <dbReference type="Proteomes" id="UP000053841"/>
    </source>
</evidence>
<reference evidence="2 3" key="1">
    <citation type="journal article" date="2013" name="PLoS Genet.">
        <title>Comparative genome structure, secondary metabolite, and effector coding capacity across Cochliobolus pathogens.</title>
        <authorList>
            <person name="Condon B.J."/>
            <person name="Leng Y."/>
            <person name="Wu D."/>
            <person name="Bushley K.E."/>
            <person name="Ohm R.A."/>
            <person name="Otillar R."/>
            <person name="Martin J."/>
            <person name="Schackwitz W."/>
            <person name="Grimwood J."/>
            <person name="MohdZainudin N."/>
            <person name="Xue C."/>
            <person name="Wang R."/>
            <person name="Manning V.A."/>
            <person name="Dhillon B."/>
            <person name="Tu Z.J."/>
            <person name="Steffenson B.J."/>
            <person name="Salamov A."/>
            <person name="Sun H."/>
            <person name="Lowry S."/>
            <person name="LaButti K."/>
            <person name="Han J."/>
            <person name="Copeland A."/>
            <person name="Lindquist E."/>
            <person name="Barry K."/>
            <person name="Schmutz J."/>
            <person name="Baker S.E."/>
            <person name="Ciuffetti L.M."/>
            <person name="Grigoriev I.V."/>
            <person name="Zhong S."/>
            <person name="Turgeon B.G."/>
        </authorList>
    </citation>
    <scope>NUCLEOTIDE SEQUENCE [LARGE SCALE GENOMIC DNA]</scope>
    <source>
        <strain evidence="2 3">26-R-13</strain>
    </source>
</reference>
<organism evidence="2 3">
    <name type="scientific">Cochliobolus carbonum (strain 26-R-13)</name>
    <name type="common">Maize leaf spot fungus</name>
    <name type="synonym">Bipolaris zeicola</name>
    <dbReference type="NCBI Taxonomy" id="930089"/>
    <lineage>
        <taxon>Eukaryota</taxon>
        <taxon>Fungi</taxon>
        <taxon>Dikarya</taxon>
        <taxon>Ascomycota</taxon>
        <taxon>Pezizomycotina</taxon>
        <taxon>Dothideomycetes</taxon>
        <taxon>Pleosporomycetidae</taxon>
        <taxon>Pleosporales</taxon>
        <taxon>Pleosporineae</taxon>
        <taxon>Pleosporaceae</taxon>
        <taxon>Bipolaris</taxon>
    </lineage>
</organism>
<evidence type="ECO:0000313" key="2">
    <source>
        <dbReference type="EMBL" id="EUC36889.1"/>
    </source>
</evidence>
<feature type="region of interest" description="Disordered" evidence="1">
    <location>
        <begin position="1"/>
        <end position="33"/>
    </location>
</feature>
<evidence type="ECO:0000256" key="1">
    <source>
        <dbReference type="SAM" id="MobiDB-lite"/>
    </source>
</evidence>
<dbReference type="RefSeq" id="XP_007708894.1">
    <property type="nucleotide sequence ID" value="XM_007710704.1"/>
</dbReference>
<feature type="compositionally biased region" description="Low complexity" evidence="1">
    <location>
        <begin position="19"/>
        <end position="33"/>
    </location>
</feature>
<gene>
    <name evidence="2" type="ORF">COCCADRAFT_87050</name>
</gene>
<protein>
    <submittedName>
        <fullName evidence="2">Uncharacterized protein</fullName>
    </submittedName>
</protein>
<dbReference type="AlphaFoldDB" id="W6YMZ5"/>